<dbReference type="PRINTS" id="PR00337">
    <property type="entry name" value="LEUILEVALBP"/>
</dbReference>
<dbReference type="RefSeq" id="WP_031315662.1">
    <property type="nucleotide sequence ID" value="NZ_CBDRLA010000007.1"/>
</dbReference>
<dbReference type="PROSITE" id="PS51257">
    <property type="entry name" value="PROKAR_LIPOPROTEIN"/>
    <property type="match status" value="1"/>
</dbReference>
<dbReference type="Pfam" id="PF13458">
    <property type="entry name" value="Peripla_BP_6"/>
    <property type="match status" value="1"/>
</dbReference>
<dbReference type="GeneID" id="95683238"/>
<protein>
    <submittedName>
        <fullName evidence="8">Branched-chain amino acid ABC transporter substrate-binding protein</fullName>
    </submittedName>
</protein>
<evidence type="ECO:0000256" key="4">
    <source>
        <dbReference type="ARBA" id="ARBA00022970"/>
    </source>
</evidence>
<evidence type="ECO:0000313" key="9">
    <source>
        <dbReference type="Proteomes" id="UP000298003"/>
    </source>
</evidence>
<feature type="region of interest" description="Disordered" evidence="5">
    <location>
        <begin position="27"/>
        <end position="53"/>
    </location>
</feature>
<feature type="signal peptide" evidence="6">
    <location>
        <begin position="1"/>
        <end position="23"/>
    </location>
</feature>
<dbReference type="PANTHER" id="PTHR47151:SF2">
    <property type="entry name" value="AMINO ACID BINDING PROTEIN"/>
    <property type="match status" value="1"/>
</dbReference>
<dbReference type="AlphaFoldDB" id="A0A4Y8R5T7"/>
<name>A0A4Y8R5T7_9MICO</name>
<comment type="caution">
    <text evidence="8">The sequence shown here is derived from an EMBL/GenBank/DDBJ whole genome shotgun (WGS) entry which is preliminary data.</text>
</comment>
<dbReference type="PANTHER" id="PTHR47151">
    <property type="entry name" value="LEU/ILE/VAL-BINDING ABC TRANSPORTER SUBUNIT"/>
    <property type="match status" value="1"/>
</dbReference>
<evidence type="ECO:0000256" key="1">
    <source>
        <dbReference type="ARBA" id="ARBA00010062"/>
    </source>
</evidence>
<dbReference type="InterPro" id="IPR000709">
    <property type="entry name" value="Leu_Ile_Val-bd"/>
</dbReference>
<gene>
    <name evidence="8" type="ORF">E1O70_01885</name>
</gene>
<evidence type="ECO:0000256" key="3">
    <source>
        <dbReference type="ARBA" id="ARBA00022729"/>
    </source>
</evidence>
<dbReference type="Gene3D" id="3.40.50.2300">
    <property type="match status" value="2"/>
</dbReference>
<keyword evidence="4" id="KW-0029">Amino-acid transport</keyword>
<dbReference type="CDD" id="cd06342">
    <property type="entry name" value="PBP1_ABC_LIVBP-like"/>
    <property type="match status" value="1"/>
</dbReference>
<dbReference type="SUPFAM" id="SSF53822">
    <property type="entry name" value="Periplasmic binding protein-like I"/>
    <property type="match status" value="1"/>
</dbReference>
<dbReference type="InterPro" id="IPR028081">
    <property type="entry name" value="Leu-bd"/>
</dbReference>
<accession>A0A4Y8R5T7</accession>
<dbReference type="EMBL" id="SOZH01000002">
    <property type="protein sequence ID" value="TFF16962.1"/>
    <property type="molecule type" value="Genomic_DNA"/>
</dbReference>
<reference evidence="8 9" key="1">
    <citation type="submission" date="2019-03" db="EMBL/GenBank/DDBJ databases">
        <title>Cellulosimicrobium funkei JCM14302 Assembly.</title>
        <authorList>
            <person name="Dou T."/>
        </authorList>
    </citation>
    <scope>NUCLEOTIDE SEQUENCE [LARGE SCALE GENOMIC DNA]</scope>
    <source>
        <strain evidence="8 9">JCM 14302</strain>
    </source>
</reference>
<evidence type="ECO:0000256" key="5">
    <source>
        <dbReference type="SAM" id="MobiDB-lite"/>
    </source>
</evidence>
<feature type="domain" description="Leucine-binding protein" evidence="7">
    <location>
        <begin position="92"/>
        <end position="417"/>
    </location>
</feature>
<keyword evidence="3 6" id="KW-0732">Signal</keyword>
<keyword evidence="9" id="KW-1185">Reference proteome</keyword>
<dbReference type="InterPro" id="IPR028082">
    <property type="entry name" value="Peripla_BP_I"/>
</dbReference>
<organism evidence="8 9">
    <name type="scientific">Cellulosimicrobium funkei</name>
    <dbReference type="NCBI Taxonomy" id="264251"/>
    <lineage>
        <taxon>Bacteria</taxon>
        <taxon>Bacillati</taxon>
        <taxon>Actinomycetota</taxon>
        <taxon>Actinomycetes</taxon>
        <taxon>Micrococcales</taxon>
        <taxon>Promicromonosporaceae</taxon>
        <taxon>Cellulosimicrobium</taxon>
    </lineage>
</organism>
<proteinExistence type="inferred from homology"/>
<feature type="chain" id="PRO_5039655868" evidence="6">
    <location>
        <begin position="24"/>
        <end position="418"/>
    </location>
</feature>
<comment type="similarity">
    <text evidence="1">Belongs to the leucine-binding protein family.</text>
</comment>
<dbReference type="Proteomes" id="UP000298003">
    <property type="component" value="Unassembled WGS sequence"/>
</dbReference>
<evidence type="ECO:0000256" key="6">
    <source>
        <dbReference type="SAM" id="SignalP"/>
    </source>
</evidence>
<evidence type="ECO:0000256" key="2">
    <source>
        <dbReference type="ARBA" id="ARBA00022448"/>
    </source>
</evidence>
<evidence type="ECO:0000259" key="7">
    <source>
        <dbReference type="Pfam" id="PF13458"/>
    </source>
</evidence>
<sequence>MHRTARRASGGAALLLAATLVLTACGPQSQGGGDDETTGTSTETDDGGGSADLSIVPSVQIDIDGAEVEATAAGNPVDPAGDGSAECAEGTSIAVAGALTGPNAALGLNIQYGAQVAVDAFNEANPGCQVTLKPFDTEGDPQKATQVAPQIVGDASVLGLLGPAFSGETAATGDVFNQAGLLSLTASATNPDLTKNGWTNFFRGLANDAVQGPSVAKYLVNTKDFGSVCVVSDNSDYGIGLAQQITEGLGDAANEDCAAEVKTGDKDFSAAVQIISGADADAVFYAGYYAEAAPFVQGLRDGGVDIPFVSADGTNDPQFVSQAGAASKGAILSCPCGPAPEDFAATYEETNGQAPGVYSVEGYDLATIMLTGIASGVTDRAGLIDYVANYSGEGLARAYEWDDTGELASALIWIYEVQ</sequence>
<dbReference type="GO" id="GO:0006865">
    <property type="term" value="P:amino acid transport"/>
    <property type="evidence" value="ECO:0007669"/>
    <property type="project" value="UniProtKB-KW"/>
</dbReference>
<evidence type="ECO:0000313" key="8">
    <source>
        <dbReference type="EMBL" id="TFF16962.1"/>
    </source>
</evidence>
<keyword evidence="2" id="KW-0813">Transport</keyword>